<evidence type="ECO:0000256" key="6">
    <source>
        <dbReference type="ARBA" id="ARBA00023116"/>
    </source>
</evidence>
<protein>
    <recommendedName>
        <fullName evidence="10">Ribonucleoside-diphosphate reductase</fullName>
        <ecNumber evidence="10">1.17.4.1</ecNumber>
    </recommendedName>
</protein>
<evidence type="ECO:0000256" key="9">
    <source>
        <dbReference type="PROSITE-ProRule" id="PRU00492"/>
    </source>
</evidence>
<evidence type="ECO:0000256" key="5">
    <source>
        <dbReference type="ARBA" id="ARBA00023002"/>
    </source>
</evidence>
<accession>A0AAV3TZ09</accession>
<comment type="caution">
    <text evidence="13">The sequence shown here is derived from an EMBL/GenBank/DDBJ whole genome shotgun (WGS) entry which is preliminary data.</text>
</comment>
<evidence type="ECO:0000256" key="8">
    <source>
        <dbReference type="ARBA" id="ARBA00047754"/>
    </source>
</evidence>
<dbReference type="InterPro" id="IPR005144">
    <property type="entry name" value="ATP-cone_dom"/>
</dbReference>
<feature type="domain" description="ATP-cone" evidence="12">
    <location>
        <begin position="154"/>
        <end position="243"/>
    </location>
</feature>
<dbReference type="PANTHER" id="PTHR11573">
    <property type="entry name" value="RIBONUCLEOSIDE-DIPHOSPHATE REDUCTASE LARGE CHAIN"/>
    <property type="match status" value="1"/>
</dbReference>
<feature type="compositionally biased region" description="Low complexity" evidence="11">
    <location>
        <begin position="937"/>
        <end position="961"/>
    </location>
</feature>
<dbReference type="EMBL" id="BAABLX010000007">
    <property type="protein sequence ID" value="GAA4934079.1"/>
    <property type="molecule type" value="Genomic_DNA"/>
</dbReference>
<dbReference type="EC" id="1.17.4.1" evidence="10"/>
<dbReference type="FunFam" id="3.20.70.20:FF:000009">
    <property type="entry name" value="Ribonucleoside-diphosphate reductase"/>
    <property type="match status" value="1"/>
</dbReference>
<dbReference type="PANTHER" id="PTHR11573:SF6">
    <property type="entry name" value="RIBONUCLEOSIDE-DIPHOSPHATE REDUCTASE LARGE SUBUNIT"/>
    <property type="match status" value="1"/>
</dbReference>
<feature type="domain" description="ATP-cone" evidence="12">
    <location>
        <begin position="35"/>
        <end position="135"/>
    </location>
</feature>
<dbReference type="PRINTS" id="PR01183">
    <property type="entry name" value="RIBORDTASEM1"/>
</dbReference>
<comment type="function">
    <text evidence="7 10">Provides the precursors necessary for DNA synthesis. Catalyzes the biosynthesis of deoxyribonucleotides from the corresponding ribonucleotides.</text>
</comment>
<dbReference type="SUPFAM" id="SSF48168">
    <property type="entry name" value="R1 subunit of ribonucleotide reductase, N-terminal domain"/>
    <property type="match status" value="1"/>
</dbReference>
<dbReference type="GO" id="GO:0009263">
    <property type="term" value="P:deoxyribonucleotide biosynthetic process"/>
    <property type="evidence" value="ECO:0007669"/>
    <property type="project" value="UniProtKB-KW"/>
</dbReference>
<proteinExistence type="inferred from homology"/>
<evidence type="ECO:0000256" key="3">
    <source>
        <dbReference type="ARBA" id="ARBA00022741"/>
    </source>
</evidence>
<evidence type="ECO:0000256" key="2">
    <source>
        <dbReference type="ARBA" id="ARBA00022533"/>
    </source>
</evidence>
<organism evidence="13 14">
    <name type="scientific">Halioxenophilus aromaticivorans</name>
    <dbReference type="NCBI Taxonomy" id="1306992"/>
    <lineage>
        <taxon>Bacteria</taxon>
        <taxon>Pseudomonadati</taxon>
        <taxon>Pseudomonadota</taxon>
        <taxon>Gammaproteobacteria</taxon>
        <taxon>Alteromonadales</taxon>
        <taxon>Alteromonadaceae</taxon>
        <taxon>Halioxenophilus</taxon>
    </lineage>
</organism>
<comment type="catalytic activity">
    <reaction evidence="8 10">
        <text>a 2'-deoxyribonucleoside 5'-diphosphate + [thioredoxin]-disulfide + H2O = a ribonucleoside 5'-diphosphate + [thioredoxin]-dithiol</text>
        <dbReference type="Rhea" id="RHEA:23252"/>
        <dbReference type="Rhea" id="RHEA-COMP:10698"/>
        <dbReference type="Rhea" id="RHEA-COMP:10700"/>
        <dbReference type="ChEBI" id="CHEBI:15377"/>
        <dbReference type="ChEBI" id="CHEBI:29950"/>
        <dbReference type="ChEBI" id="CHEBI:50058"/>
        <dbReference type="ChEBI" id="CHEBI:57930"/>
        <dbReference type="ChEBI" id="CHEBI:73316"/>
        <dbReference type="EC" id="1.17.4.1"/>
    </reaction>
</comment>
<dbReference type="RefSeq" id="WP_345417585.1">
    <property type="nucleotide sequence ID" value="NZ_AP031496.1"/>
</dbReference>
<feature type="region of interest" description="Disordered" evidence="11">
    <location>
        <begin position="937"/>
        <end position="978"/>
    </location>
</feature>
<evidence type="ECO:0000256" key="1">
    <source>
        <dbReference type="ARBA" id="ARBA00010406"/>
    </source>
</evidence>
<dbReference type="InterPro" id="IPR008926">
    <property type="entry name" value="RNR_R1-su_N"/>
</dbReference>
<dbReference type="CDD" id="cd01679">
    <property type="entry name" value="RNR_I"/>
    <property type="match status" value="1"/>
</dbReference>
<name>A0AAV3TZ09_9ALTE</name>
<gene>
    <name evidence="13" type="ORF">GCM10025791_08580</name>
</gene>
<evidence type="ECO:0000256" key="7">
    <source>
        <dbReference type="ARBA" id="ARBA00024942"/>
    </source>
</evidence>
<comment type="similarity">
    <text evidence="1 10">Belongs to the ribonucleoside diphosphate reductase large chain family.</text>
</comment>
<dbReference type="Gene3D" id="3.20.70.20">
    <property type="match status" value="1"/>
</dbReference>
<dbReference type="NCBIfam" id="NF005544">
    <property type="entry name" value="PRK07207.1"/>
    <property type="match status" value="1"/>
</dbReference>
<keyword evidence="14" id="KW-1185">Reference proteome</keyword>
<reference evidence="14" key="1">
    <citation type="journal article" date="2019" name="Int. J. Syst. Evol. Microbiol.">
        <title>The Global Catalogue of Microorganisms (GCM) 10K type strain sequencing project: providing services to taxonomists for standard genome sequencing and annotation.</title>
        <authorList>
            <consortium name="The Broad Institute Genomics Platform"/>
            <consortium name="The Broad Institute Genome Sequencing Center for Infectious Disease"/>
            <person name="Wu L."/>
            <person name="Ma J."/>
        </authorList>
    </citation>
    <scope>NUCLEOTIDE SEQUENCE [LARGE SCALE GENOMIC DNA]</scope>
    <source>
        <strain evidence="14">JCM 19134</strain>
    </source>
</reference>
<dbReference type="AlphaFoldDB" id="A0AAV3TZ09"/>
<dbReference type="Pfam" id="PF03477">
    <property type="entry name" value="ATP-cone"/>
    <property type="match status" value="1"/>
</dbReference>
<evidence type="ECO:0000256" key="10">
    <source>
        <dbReference type="RuleBase" id="RU003410"/>
    </source>
</evidence>
<keyword evidence="2" id="KW-0021">Allosteric enzyme</keyword>
<dbReference type="InterPro" id="IPR013509">
    <property type="entry name" value="RNR_lsu_N"/>
</dbReference>
<dbReference type="GO" id="GO:0005524">
    <property type="term" value="F:ATP binding"/>
    <property type="evidence" value="ECO:0007669"/>
    <property type="project" value="UniProtKB-UniRule"/>
</dbReference>
<dbReference type="InterPro" id="IPR039718">
    <property type="entry name" value="Rrm1"/>
</dbReference>
<feature type="compositionally biased region" description="Polar residues" evidence="11">
    <location>
        <begin position="1"/>
        <end position="20"/>
    </location>
</feature>
<feature type="region of interest" description="Disordered" evidence="11">
    <location>
        <begin position="1"/>
        <end position="28"/>
    </location>
</feature>
<dbReference type="NCBIfam" id="TIGR02506">
    <property type="entry name" value="NrdE_NrdA"/>
    <property type="match status" value="1"/>
</dbReference>
<evidence type="ECO:0000313" key="13">
    <source>
        <dbReference type="EMBL" id="GAA4934079.1"/>
    </source>
</evidence>
<keyword evidence="6 10" id="KW-0215">Deoxyribonucleotide synthesis</keyword>
<keyword evidence="3 9" id="KW-0547">Nucleotide-binding</keyword>
<keyword evidence="5 10" id="KW-0560">Oxidoreductase</keyword>
<dbReference type="PROSITE" id="PS51161">
    <property type="entry name" value="ATP_CONE"/>
    <property type="match status" value="2"/>
</dbReference>
<dbReference type="Pfam" id="PF02867">
    <property type="entry name" value="Ribonuc_red_lgC"/>
    <property type="match status" value="1"/>
</dbReference>
<dbReference type="InterPro" id="IPR013346">
    <property type="entry name" value="NrdE_NrdA_C"/>
</dbReference>
<keyword evidence="4 9" id="KW-0067">ATP-binding</keyword>
<evidence type="ECO:0000256" key="11">
    <source>
        <dbReference type="SAM" id="MobiDB-lite"/>
    </source>
</evidence>
<dbReference type="GO" id="GO:0004748">
    <property type="term" value="F:ribonucleoside-diphosphate reductase activity, thioredoxin disulfide as acceptor"/>
    <property type="evidence" value="ECO:0007669"/>
    <property type="project" value="UniProtKB-EC"/>
</dbReference>
<dbReference type="SUPFAM" id="SSF51998">
    <property type="entry name" value="PFL-like glycyl radical enzymes"/>
    <property type="match status" value="1"/>
</dbReference>
<dbReference type="GO" id="GO:0005971">
    <property type="term" value="C:ribonucleoside-diphosphate reductase complex"/>
    <property type="evidence" value="ECO:0007669"/>
    <property type="project" value="TreeGrafter"/>
</dbReference>
<dbReference type="Pfam" id="PF00317">
    <property type="entry name" value="Ribonuc_red_lgN"/>
    <property type="match status" value="1"/>
</dbReference>
<evidence type="ECO:0000259" key="12">
    <source>
        <dbReference type="PROSITE" id="PS51161"/>
    </source>
</evidence>
<dbReference type="PROSITE" id="PS00089">
    <property type="entry name" value="RIBORED_LARGE"/>
    <property type="match status" value="1"/>
</dbReference>
<evidence type="ECO:0000313" key="14">
    <source>
        <dbReference type="Proteomes" id="UP001409585"/>
    </source>
</evidence>
<dbReference type="Proteomes" id="UP001409585">
    <property type="component" value="Unassembled WGS sequence"/>
</dbReference>
<dbReference type="InterPro" id="IPR000788">
    <property type="entry name" value="RNR_lg_C"/>
</dbReference>
<sequence>MQTETEVNKGSSNPNVSQPATGRASHVAATAPGQIRVIKRNGTVVPYDESKIAIAMTKAFLAVEGGTAAASSRIRETVASLAEQITATFSRRMPSGGTIHIEDIQDQVELVMMRSGEHKVARDYVLYREEHARLRAAKAATVENPEPDAEFGTIMVAMPDGSQQALNMVRVRTLVEEACAGLAEVDPEEILKGAMRNLYNGVSLDDVNTSLVITARTLVEKEPNYTYATARLLLDKLRSEALTFLGVTQQATHQEMAHYYAQALPAYIKAGIELDLLDPELANFDLDMLGQALDHSRDDQFTYLGLQTLYDRYFIHSNDVRIELPQVFFMRVAMGLSVREENRNERAVEFYRLLSSFDYMSSTPTLFNSGTLRPQLSSCYLTTIPDDLHGIYGAIQDNAMLSKFAGGLGNDWTPVRSLGAYIKGTNGKSQGVVPFLKVANDTAVAVNQGGKRKGAVCAYLETWHLDVEEFLELRKNTGDDRRRTHDMNTANWIPDLFMKRVFDDKEWTLFSPSDVPDLHDLYGSAFEQRYEHYEQLAARGEIKLSKKVKALDLWRKMLGMLFETGHPWITFKDPCNLRSPQQHVGVVHSSNLCTEITLNTKADEEIAVCNLGSVNLAQHIVDGQLDKTKLKETITTAVRMLDNVIDINYYSVDSAQNSNFKHRPVGLGVMGFQDALYRMRLAYASDAAVEFADSSMEIISYYAIEASCNLAAERGAYQTFDGSLWSQGILPIDSIAKLQAERGEKYIEVDTSRTQNWDDLRARVVAQGMRNSNVMAIAPTATIANITGVSQSIEPTYQNLYVKSNLSGEFTVVNPYLVRDLKAHGLWDSVMVNDLKYFEGSVQPIDRIPDELKAIYRNAFEVEPRWLVDAASRRQKWIDQAQSLNLYIAGASGKKLDITYRMAWFRGLKTTYYLRALAATTTEKSTVANSNLNAVSSSGGEGSVSAAAPQAPQASAAPQAAEVPKACSLDDPDCEACQ</sequence>
<evidence type="ECO:0000256" key="4">
    <source>
        <dbReference type="ARBA" id="ARBA00022840"/>
    </source>
</evidence>